<feature type="compositionally biased region" description="Basic and acidic residues" evidence="1">
    <location>
        <begin position="277"/>
        <end position="291"/>
    </location>
</feature>
<sequence length="327" mass="36068">MIASVVFVTVVVFVHAVVVFVHAVVVFVHAVVVFVVAVVVFVVPVVVFFVVAVVVFVVALVVFLVAVVVFLVPVVVVSIFFSALTFMQTFGWDITGGALVPSLDVFEESLLDVFEKFSLETFEGKSSSLSGATPTAQHVDRRLEPGAITSGISACMRLDQIAMMPFAAMMPTKARRVGRRWEAGGQATLSGKPYVPQRRTLRPSMTRPTSLNSELYVPQRQAFEGHRDPVSDTIVIRLSGFEEDGAERSQEDGQRYPEDGGWAAEWMTNRSRRMGNRRREEQDGDREDTSHTSRFRRLATPRVLPAACGTGPHLSPAEDKVVDRTVR</sequence>
<keyword evidence="2" id="KW-1133">Transmembrane helix</keyword>
<organism evidence="3 4">
    <name type="scientific">Schizophyllum amplum</name>
    <dbReference type="NCBI Taxonomy" id="97359"/>
    <lineage>
        <taxon>Eukaryota</taxon>
        <taxon>Fungi</taxon>
        <taxon>Dikarya</taxon>
        <taxon>Basidiomycota</taxon>
        <taxon>Agaricomycotina</taxon>
        <taxon>Agaricomycetes</taxon>
        <taxon>Agaricomycetidae</taxon>
        <taxon>Agaricales</taxon>
        <taxon>Schizophyllaceae</taxon>
        <taxon>Schizophyllum</taxon>
    </lineage>
</organism>
<feature type="transmembrane region" description="Helical" evidence="2">
    <location>
        <begin position="32"/>
        <end position="57"/>
    </location>
</feature>
<feature type="compositionally biased region" description="Basic and acidic residues" evidence="1">
    <location>
        <begin position="316"/>
        <end position="327"/>
    </location>
</feature>
<dbReference type="EMBL" id="VDMD01000068">
    <property type="protein sequence ID" value="TRM56513.1"/>
    <property type="molecule type" value="Genomic_DNA"/>
</dbReference>
<dbReference type="AlphaFoldDB" id="A0A550BVH2"/>
<feature type="region of interest" description="Disordered" evidence="1">
    <location>
        <begin position="241"/>
        <end position="327"/>
    </location>
</feature>
<reference evidence="3 4" key="1">
    <citation type="journal article" date="2019" name="New Phytol.">
        <title>Comparative genomics reveals unique wood-decay strategies and fruiting body development in the Schizophyllaceae.</title>
        <authorList>
            <person name="Almasi E."/>
            <person name="Sahu N."/>
            <person name="Krizsan K."/>
            <person name="Balint B."/>
            <person name="Kovacs G.M."/>
            <person name="Kiss B."/>
            <person name="Cseklye J."/>
            <person name="Drula E."/>
            <person name="Henrissat B."/>
            <person name="Nagy I."/>
            <person name="Chovatia M."/>
            <person name="Adam C."/>
            <person name="LaButti K."/>
            <person name="Lipzen A."/>
            <person name="Riley R."/>
            <person name="Grigoriev I.V."/>
            <person name="Nagy L.G."/>
        </authorList>
    </citation>
    <scope>NUCLEOTIDE SEQUENCE [LARGE SCALE GENOMIC DNA]</scope>
    <source>
        <strain evidence="3 4">NL-1724</strain>
    </source>
</reference>
<evidence type="ECO:0000256" key="1">
    <source>
        <dbReference type="SAM" id="MobiDB-lite"/>
    </source>
</evidence>
<protein>
    <submittedName>
        <fullName evidence="3">Uncharacterized protein</fullName>
    </submittedName>
</protein>
<evidence type="ECO:0000313" key="3">
    <source>
        <dbReference type="EMBL" id="TRM56513.1"/>
    </source>
</evidence>
<accession>A0A550BVH2</accession>
<evidence type="ECO:0000313" key="4">
    <source>
        <dbReference type="Proteomes" id="UP000320762"/>
    </source>
</evidence>
<dbReference type="Proteomes" id="UP000320762">
    <property type="component" value="Unassembled WGS sequence"/>
</dbReference>
<feature type="transmembrane region" description="Helical" evidence="2">
    <location>
        <begin position="6"/>
        <end position="25"/>
    </location>
</feature>
<feature type="transmembrane region" description="Helical" evidence="2">
    <location>
        <begin position="63"/>
        <end position="84"/>
    </location>
</feature>
<proteinExistence type="predicted"/>
<keyword evidence="4" id="KW-1185">Reference proteome</keyword>
<feature type="compositionally biased region" description="Basic and acidic residues" evidence="1">
    <location>
        <begin position="246"/>
        <end position="258"/>
    </location>
</feature>
<evidence type="ECO:0000256" key="2">
    <source>
        <dbReference type="SAM" id="Phobius"/>
    </source>
</evidence>
<keyword evidence="2" id="KW-0812">Transmembrane</keyword>
<keyword evidence="2" id="KW-0472">Membrane</keyword>
<gene>
    <name evidence="3" type="ORF">BD626DRAFT_635792</name>
</gene>
<name>A0A550BVH2_9AGAR</name>
<comment type="caution">
    <text evidence="3">The sequence shown here is derived from an EMBL/GenBank/DDBJ whole genome shotgun (WGS) entry which is preliminary data.</text>
</comment>